<dbReference type="Proteomes" id="UP001159659">
    <property type="component" value="Unassembled WGS sequence"/>
</dbReference>
<name>A0AAV0SUJ5_9STRA</name>
<evidence type="ECO:0000313" key="4">
    <source>
        <dbReference type="Proteomes" id="UP001157938"/>
    </source>
</evidence>
<proteinExistence type="predicted"/>
<evidence type="ECO:0000313" key="3">
    <source>
        <dbReference type="EMBL" id="CAI5708400.1"/>
    </source>
</evidence>
<evidence type="ECO:0000256" key="1">
    <source>
        <dbReference type="SAM" id="MobiDB-lite"/>
    </source>
</evidence>
<comment type="caution">
    <text evidence="3">The sequence shown here is derived from an EMBL/GenBank/DDBJ whole genome shotgun (WGS) entry which is preliminary data.</text>
</comment>
<gene>
    <name evidence="2" type="ORF">PFR001_LOCUS5945</name>
    <name evidence="3" type="ORF">PFR002_LOCUS1831</name>
</gene>
<organism evidence="3 5">
    <name type="scientific">Peronospora farinosa</name>
    <dbReference type="NCBI Taxonomy" id="134698"/>
    <lineage>
        <taxon>Eukaryota</taxon>
        <taxon>Sar</taxon>
        <taxon>Stramenopiles</taxon>
        <taxon>Oomycota</taxon>
        <taxon>Peronosporomycetes</taxon>
        <taxon>Peronosporales</taxon>
        <taxon>Peronosporaceae</taxon>
        <taxon>Peronospora</taxon>
    </lineage>
</organism>
<protein>
    <submittedName>
        <fullName evidence="3">Uncharacterized protein</fullName>
    </submittedName>
</protein>
<accession>A0AAV0SUJ5</accession>
<evidence type="ECO:0000313" key="5">
    <source>
        <dbReference type="Proteomes" id="UP001159659"/>
    </source>
</evidence>
<sequence>MPEDRLAAMTAQPSIYSPLVHASPTELNSVLEEHTVLRHFSGKSSGTHGTDSSFLSRLRHDYPEGDAPPASVILAERIPDETYRDLAHAYAHMDLFLRTHAPAIYHDPVKVQALCAGVDVSCLTCSYFLLWSDETLAALCAYQLGAEFEQYLSVPVLLSLQLVRDDHIAGDDGTSSVASSNLALEEPDASASSDDESMGSTAALDTPQL</sequence>
<evidence type="ECO:0000313" key="2">
    <source>
        <dbReference type="EMBL" id="CAH0490626.1"/>
    </source>
</evidence>
<reference evidence="2 4" key="1">
    <citation type="submission" date="2021-11" db="EMBL/GenBank/DDBJ databases">
        <authorList>
            <person name="Islam A."/>
            <person name="Islam S."/>
            <person name="Flora M.S."/>
            <person name="Rahman M."/>
            <person name="Ziaur R.M."/>
            <person name="Epstein J.H."/>
            <person name="Hassan M."/>
            <person name="Klassen M."/>
            <person name="Woodard K."/>
            <person name="Webb A."/>
            <person name="Webby R.J."/>
            <person name="El Zowalaty M.E."/>
        </authorList>
    </citation>
    <scope>NUCLEOTIDE SEQUENCE [LARGE SCALE GENOMIC DNA]</scope>
    <source>
        <strain evidence="2">Pf1</strain>
    </source>
</reference>
<feature type="region of interest" description="Disordered" evidence="1">
    <location>
        <begin position="174"/>
        <end position="209"/>
    </location>
</feature>
<feature type="compositionally biased region" description="Acidic residues" evidence="1">
    <location>
        <begin position="185"/>
        <end position="197"/>
    </location>
</feature>
<dbReference type="AlphaFoldDB" id="A0AAV0SUJ5"/>
<dbReference type="EMBL" id="CAKLBC010001274">
    <property type="protein sequence ID" value="CAH0490626.1"/>
    <property type="molecule type" value="Genomic_DNA"/>
</dbReference>
<dbReference type="Proteomes" id="UP001157938">
    <property type="component" value="Unassembled WGS sequence"/>
</dbReference>
<reference evidence="3" key="2">
    <citation type="submission" date="2022-12" db="EMBL/GenBank/DDBJ databases">
        <authorList>
            <person name="Webb A."/>
        </authorList>
    </citation>
    <scope>NUCLEOTIDE SEQUENCE</scope>
    <source>
        <strain evidence="3">Pf2</strain>
    </source>
</reference>
<dbReference type="EMBL" id="CANTFK010000182">
    <property type="protein sequence ID" value="CAI5708400.1"/>
    <property type="molecule type" value="Genomic_DNA"/>
</dbReference>
<keyword evidence="4" id="KW-1185">Reference proteome</keyword>